<name>A0A840P327_9ACTN</name>
<organism evidence="1 2">
    <name type="scientific">Thermocatellispora tengchongensis</name>
    <dbReference type="NCBI Taxonomy" id="1073253"/>
    <lineage>
        <taxon>Bacteria</taxon>
        <taxon>Bacillati</taxon>
        <taxon>Actinomycetota</taxon>
        <taxon>Actinomycetes</taxon>
        <taxon>Streptosporangiales</taxon>
        <taxon>Streptosporangiaceae</taxon>
        <taxon>Thermocatellispora</taxon>
    </lineage>
</organism>
<accession>A0A840P327</accession>
<protein>
    <submittedName>
        <fullName evidence="1">Tetratricopeptide (TPR) repeat protein</fullName>
    </submittedName>
</protein>
<dbReference type="AlphaFoldDB" id="A0A840P327"/>
<gene>
    <name evidence="1" type="ORF">HNP84_002617</name>
</gene>
<evidence type="ECO:0000313" key="1">
    <source>
        <dbReference type="EMBL" id="MBB5132896.1"/>
    </source>
</evidence>
<dbReference type="InterPro" id="IPR011990">
    <property type="entry name" value="TPR-like_helical_dom_sf"/>
</dbReference>
<dbReference type="SUPFAM" id="SSF48452">
    <property type="entry name" value="TPR-like"/>
    <property type="match status" value="1"/>
</dbReference>
<reference evidence="1 2" key="1">
    <citation type="submission" date="2020-08" db="EMBL/GenBank/DDBJ databases">
        <title>Genomic Encyclopedia of Type Strains, Phase IV (KMG-IV): sequencing the most valuable type-strain genomes for metagenomic binning, comparative biology and taxonomic classification.</title>
        <authorList>
            <person name="Goeker M."/>
        </authorList>
    </citation>
    <scope>NUCLEOTIDE SEQUENCE [LARGE SCALE GENOMIC DNA]</scope>
    <source>
        <strain evidence="1 2">DSM 45615</strain>
    </source>
</reference>
<dbReference type="Gene3D" id="1.25.40.10">
    <property type="entry name" value="Tetratricopeptide repeat domain"/>
    <property type="match status" value="1"/>
</dbReference>
<sequence>MNDKLARLINEAGYSHKSFARAVRDTSSEAGTPIGCDHTSVSRWLNGVKPRADAAQVIVTTLSRALGRAVTLADAGLAAAERLPLDLGLSVPQAAEDGIETVSRLWQADLNEASVVLREQVNPAAWNEASLTWLLSPSITPAQVRDGRRVGQSDVQRFQATIGLFTQMDNRFGGGHARHALIQYLSSDAPQLLKGNFNETTGHILFSAVAEATLLAAWMSYDSGLHSLAQRYFIQALSLARAGDDRLLAASILDAMSHQATFMGRFREAANLAQAARQGTRGIATPTLTAHFLAMEARALARLGDARACDRVLSQAVTEFERRNPDNDPEWIRYFDDAELAAEFGHCLRDLGRPVNATQYATQCLGSIDGETYQRSDFFATMVLADAHLAAGDAEQACTVALKALRLGDQLRSSRCLAYVQEFSKRLAPAASSSALRGFQEEAIQFSLWQQIAYQ</sequence>
<evidence type="ECO:0000313" key="2">
    <source>
        <dbReference type="Proteomes" id="UP000578449"/>
    </source>
</evidence>
<comment type="caution">
    <text evidence="1">The sequence shown here is derived from an EMBL/GenBank/DDBJ whole genome shotgun (WGS) entry which is preliminary data.</text>
</comment>
<keyword evidence="2" id="KW-1185">Reference proteome</keyword>
<dbReference type="EMBL" id="JACHGN010000005">
    <property type="protein sequence ID" value="MBB5132896.1"/>
    <property type="molecule type" value="Genomic_DNA"/>
</dbReference>
<proteinExistence type="predicted"/>
<dbReference type="RefSeq" id="WP_221336204.1">
    <property type="nucleotide sequence ID" value="NZ_BAABIX010000005.1"/>
</dbReference>
<dbReference type="Proteomes" id="UP000578449">
    <property type="component" value="Unassembled WGS sequence"/>
</dbReference>